<dbReference type="Proteomes" id="UP000242770">
    <property type="component" value="Unassembled WGS sequence"/>
</dbReference>
<reference evidence="2" key="1">
    <citation type="submission" date="2014-06" db="EMBL/GenBank/DDBJ databases">
        <authorList>
            <person name="Berkman P.J."/>
        </authorList>
    </citation>
    <scope>NUCLEOTIDE SEQUENCE [LARGE SCALE GENOMIC DNA]</scope>
</reference>
<evidence type="ECO:0000313" key="1">
    <source>
        <dbReference type="EMBL" id="CDS01217.1"/>
    </source>
</evidence>
<dbReference type="EMBL" id="CCFA01003647">
    <property type="protein sequence ID" value="CDS01217.1"/>
    <property type="molecule type" value="Genomic_DNA"/>
</dbReference>
<organism evidence="1 2">
    <name type="scientific">Sporisorium scitamineum</name>
    <dbReference type="NCBI Taxonomy" id="49012"/>
    <lineage>
        <taxon>Eukaryota</taxon>
        <taxon>Fungi</taxon>
        <taxon>Dikarya</taxon>
        <taxon>Basidiomycota</taxon>
        <taxon>Ustilaginomycotina</taxon>
        <taxon>Ustilaginomycetes</taxon>
        <taxon>Ustilaginales</taxon>
        <taxon>Ustilaginaceae</taxon>
        <taxon>Sporisorium</taxon>
    </lineage>
</organism>
<dbReference type="AlphaFoldDB" id="A0A0F7S2K5"/>
<name>A0A0F7S2K5_9BASI</name>
<protein>
    <submittedName>
        <fullName evidence="1">Uncharacterized protein</fullName>
    </submittedName>
</protein>
<proteinExistence type="predicted"/>
<keyword evidence="2" id="KW-1185">Reference proteome</keyword>
<sequence length="33" mass="3749">MLCRGFYGIDTTYFKDFAGIQTEHIYNGTGAEE</sequence>
<evidence type="ECO:0000313" key="2">
    <source>
        <dbReference type="Proteomes" id="UP000242770"/>
    </source>
</evidence>
<gene>
    <name evidence="1" type="primary">SSCI61350.1</name>
</gene>
<accession>A0A0F7S2K5</accession>